<protein>
    <submittedName>
        <fullName evidence="1">Uncharacterized protein</fullName>
    </submittedName>
</protein>
<dbReference type="RefSeq" id="WP_143756897.1">
    <property type="nucleotide sequence ID" value="NZ_FCOJ02000055.1"/>
</dbReference>
<keyword evidence="2" id="KW-1185">Reference proteome</keyword>
<comment type="caution">
    <text evidence="1">The sequence shown here is derived from an EMBL/GenBank/DDBJ whole genome shotgun (WGS) entry which is preliminary data.</text>
</comment>
<evidence type="ECO:0000313" key="2">
    <source>
        <dbReference type="Proteomes" id="UP000054596"/>
    </source>
</evidence>
<dbReference type="OrthoDB" id="9128315at2"/>
<proteinExistence type="predicted"/>
<dbReference type="Proteomes" id="UP000054596">
    <property type="component" value="Unassembled WGS sequence"/>
</dbReference>
<evidence type="ECO:0000313" key="1">
    <source>
        <dbReference type="EMBL" id="SAK84550.1"/>
    </source>
</evidence>
<gene>
    <name evidence="1" type="ORF">AWB82_05689</name>
</gene>
<reference evidence="1" key="1">
    <citation type="submission" date="2016-01" db="EMBL/GenBank/DDBJ databases">
        <authorList>
            <person name="Peeters C."/>
        </authorList>
    </citation>
    <scope>NUCLEOTIDE SEQUENCE [LARGE SCALE GENOMIC DNA]</scope>
    <source>
        <strain evidence="1">LMG 29325</strain>
    </source>
</reference>
<dbReference type="AlphaFoldDB" id="A0A158CQP3"/>
<name>A0A158CQP3_9BURK</name>
<sequence>MSFPEWGYSYNALYVPLSGGWHCALMPAREVQDVDRGWRMSYEERKQKRKEQTEQIEQDRQDFDRMFRVRTGRRHAHTCTEFREYVAFISRHLRVSSWDLLDGEGVTRALRAAVRDGHITPVIARNWQGGRRVFKRYAPQHWPTAGGGARTTSEVLNWREFAMLKKANGETGFGSHLIDSDLESVGNRTSRVSSAGSGGSFDWLSVIKAAGGAVAGAALDGADDASDVNPLLKSLGATDEGGSLFGSAQRFEYVPDDPSGDIDELAGMPFNGEPGAWISSMPGTMTQLRQYGPNGTPLTDFDLEAHHGNPNPHAHNWDGYRRDNGAPVSLLPW</sequence>
<dbReference type="EMBL" id="FCOJ02000055">
    <property type="protein sequence ID" value="SAK84550.1"/>
    <property type="molecule type" value="Genomic_DNA"/>
</dbReference>
<accession>A0A158CQP3</accession>
<organism evidence="1 2">
    <name type="scientific">Caballeronia glebae</name>
    <dbReference type="NCBI Taxonomy" id="1777143"/>
    <lineage>
        <taxon>Bacteria</taxon>
        <taxon>Pseudomonadati</taxon>
        <taxon>Pseudomonadota</taxon>
        <taxon>Betaproteobacteria</taxon>
        <taxon>Burkholderiales</taxon>
        <taxon>Burkholderiaceae</taxon>
        <taxon>Caballeronia</taxon>
    </lineage>
</organism>